<evidence type="ECO:0000313" key="2">
    <source>
        <dbReference type="Proteomes" id="UP000664940"/>
    </source>
</evidence>
<proteinExistence type="predicted"/>
<sequence length="143" mass="15087">MSESLQGHCLVSAISLARLAISHPPASADAAASSRRLWASTSHCLPCPFPMPLLLWEMSLVLLNGSHLPFLGAHIAGPCAVPVGAAIPDTYRSVTYLPSPSLSVFIRVVAVKPSASRAAARTELLMHTQQQTHGAREQPATST</sequence>
<protein>
    <submittedName>
        <fullName evidence="1">Uncharacterized protein</fullName>
    </submittedName>
</protein>
<organism evidence="1 2">
    <name type="scientific">Phyllostomus discolor</name>
    <name type="common">pale spear-nosed bat</name>
    <dbReference type="NCBI Taxonomy" id="89673"/>
    <lineage>
        <taxon>Eukaryota</taxon>
        <taxon>Metazoa</taxon>
        <taxon>Chordata</taxon>
        <taxon>Craniata</taxon>
        <taxon>Vertebrata</taxon>
        <taxon>Euteleostomi</taxon>
        <taxon>Mammalia</taxon>
        <taxon>Eutheria</taxon>
        <taxon>Laurasiatheria</taxon>
        <taxon>Chiroptera</taxon>
        <taxon>Yangochiroptera</taxon>
        <taxon>Phyllostomidae</taxon>
        <taxon>Phyllostominae</taxon>
        <taxon>Phyllostomus</taxon>
    </lineage>
</organism>
<comment type="caution">
    <text evidence="1">The sequence shown here is derived from an EMBL/GenBank/DDBJ whole genome shotgun (WGS) entry which is preliminary data.</text>
</comment>
<accession>A0A834DW01</accession>
<gene>
    <name evidence="1" type="ORF">HJG60_011849</name>
</gene>
<dbReference type="Proteomes" id="UP000664940">
    <property type="component" value="Unassembled WGS sequence"/>
</dbReference>
<dbReference type="AlphaFoldDB" id="A0A834DW01"/>
<dbReference type="EMBL" id="JABVXQ010000008">
    <property type="protein sequence ID" value="KAF6094751.1"/>
    <property type="molecule type" value="Genomic_DNA"/>
</dbReference>
<reference evidence="1 2" key="1">
    <citation type="journal article" date="2020" name="Nature">
        <title>Six reference-quality genomes reveal evolution of bat adaptations.</title>
        <authorList>
            <person name="Jebb D."/>
            <person name="Huang Z."/>
            <person name="Pippel M."/>
            <person name="Hughes G.M."/>
            <person name="Lavrichenko K."/>
            <person name="Devanna P."/>
            <person name="Winkler S."/>
            <person name="Jermiin L.S."/>
            <person name="Skirmuntt E.C."/>
            <person name="Katzourakis A."/>
            <person name="Burkitt-Gray L."/>
            <person name="Ray D.A."/>
            <person name="Sullivan K.A.M."/>
            <person name="Roscito J.G."/>
            <person name="Kirilenko B.M."/>
            <person name="Davalos L.M."/>
            <person name="Corthals A.P."/>
            <person name="Power M.L."/>
            <person name="Jones G."/>
            <person name="Ransome R.D."/>
            <person name="Dechmann D.K.N."/>
            <person name="Locatelli A.G."/>
            <person name="Puechmaille S.J."/>
            <person name="Fedrigo O."/>
            <person name="Jarvis E.D."/>
            <person name="Hiller M."/>
            <person name="Vernes S.C."/>
            <person name="Myers E.W."/>
            <person name="Teeling E.C."/>
        </authorList>
    </citation>
    <scope>NUCLEOTIDE SEQUENCE [LARGE SCALE GENOMIC DNA]</scope>
    <source>
        <strain evidence="1">Bat1K_MPI-CBG_1</strain>
    </source>
</reference>
<name>A0A834DW01_9CHIR</name>
<evidence type="ECO:0000313" key="1">
    <source>
        <dbReference type="EMBL" id="KAF6094751.1"/>
    </source>
</evidence>